<gene>
    <name evidence="10" type="primary">LOC110715195</name>
</gene>
<dbReference type="OrthoDB" id="511350at2759"/>
<keyword evidence="3 8" id="KW-0812">Transmembrane</keyword>
<proteinExistence type="inferred from homology"/>
<evidence type="ECO:0000259" key="9">
    <source>
        <dbReference type="PROSITE" id="PS50004"/>
    </source>
</evidence>
<dbReference type="Pfam" id="PF08372">
    <property type="entry name" value="PRT_C"/>
    <property type="match status" value="1"/>
</dbReference>
<name>A0A803MYK2_CHEQI</name>
<comment type="subcellular location">
    <subcellularLocation>
        <location evidence="1">Membrane</location>
        <topology evidence="1">Multi-pass membrane protein</topology>
    </subcellularLocation>
</comment>
<evidence type="ECO:0000256" key="4">
    <source>
        <dbReference type="ARBA" id="ARBA00022737"/>
    </source>
</evidence>
<dbReference type="SMR" id="A0A803MYK2"/>
<dbReference type="SUPFAM" id="SSF49562">
    <property type="entry name" value="C2 domain (Calcium/lipid-binding domain, CaLB)"/>
    <property type="match status" value="3"/>
</dbReference>
<dbReference type="SMART" id="SM00239">
    <property type="entry name" value="C2"/>
    <property type="match status" value="3"/>
</dbReference>
<comment type="similarity">
    <text evidence="2">Belongs to the MCTP family.</text>
</comment>
<evidence type="ECO:0000256" key="8">
    <source>
        <dbReference type="SAM" id="Phobius"/>
    </source>
</evidence>
<dbReference type="InterPro" id="IPR000008">
    <property type="entry name" value="C2_dom"/>
</dbReference>
<feature type="transmembrane region" description="Helical" evidence="8">
    <location>
        <begin position="702"/>
        <end position="730"/>
    </location>
</feature>
<organism evidence="10 11">
    <name type="scientific">Chenopodium quinoa</name>
    <name type="common">Quinoa</name>
    <dbReference type="NCBI Taxonomy" id="63459"/>
    <lineage>
        <taxon>Eukaryota</taxon>
        <taxon>Viridiplantae</taxon>
        <taxon>Streptophyta</taxon>
        <taxon>Embryophyta</taxon>
        <taxon>Tracheophyta</taxon>
        <taxon>Spermatophyta</taxon>
        <taxon>Magnoliopsida</taxon>
        <taxon>eudicotyledons</taxon>
        <taxon>Gunneridae</taxon>
        <taxon>Pentapetalae</taxon>
        <taxon>Caryophyllales</taxon>
        <taxon>Chenopodiaceae</taxon>
        <taxon>Chenopodioideae</taxon>
        <taxon>Atripliceae</taxon>
        <taxon>Chenopodium</taxon>
    </lineage>
</organism>
<keyword evidence="4" id="KW-0677">Repeat</keyword>
<reference evidence="10" key="1">
    <citation type="journal article" date="2017" name="Nature">
        <title>The genome of Chenopodium quinoa.</title>
        <authorList>
            <person name="Jarvis D.E."/>
            <person name="Ho Y.S."/>
            <person name="Lightfoot D.J."/>
            <person name="Schmoeckel S.M."/>
            <person name="Li B."/>
            <person name="Borm T.J.A."/>
            <person name="Ohyanagi H."/>
            <person name="Mineta K."/>
            <person name="Michell C.T."/>
            <person name="Saber N."/>
            <person name="Kharbatia N.M."/>
            <person name="Rupper R.R."/>
            <person name="Sharp A.R."/>
            <person name="Dally N."/>
            <person name="Boughton B.A."/>
            <person name="Woo Y.H."/>
            <person name="Gao G."/>
            <person name="Schijlen E.G.W.M."/>
            <person name="Guo X."/>
            <person name="Momin A.A."/>
            <person name="Negrao S."/>
            <person name="Al-Babili S."/>
            <person name="Gehring C."/>
            <person name="Roessner U."/>
            <person name="Jung C."/>
            <person name="Murphy K."/>
            <person name="Arold S.T."/>
            <person name="Gojobori T."/>
            <person name="van der Linden C.G."/>
            <person name="van Loo E.N."/>
            <person name="Jellen E.N."/>
            <person name="Maughan P.J."/>
            <person name="Tester M."/>
        </authorList>
    </citation>
    <scope>NUCLEOTIDE SEQUENCE [LARGE SCALE GENOMIC DNA]</scope>
    <source>
        <strain evidence="10">cv. PI 614886</strain>
    </source>
</reference>
<dbReference type="Gramene" id="AUR62037282-RA">
    <property type="protein sequence ID" value="AUR62037282-RA:cds"/>
    <property type="gene ID" value="AUR62037282"/>
</dbReference>
<dbReference type="Proteomes" id="UP000596660">
    <property type="component" value="Unplaced"/>
</dbReference>
<evidence type="ECO:0000313" key="11">
    <source>
        <dbReference type="Proteomes" id="UP000596660"/>
    </source>
</evidence>
<feature type="domain" description="C2" evidence="9">
    <location>
        <begin position="26"/>
        <end position="146"/>
    </location>
</feature>
<dbReference type="InterPro" id="IPR047255">
    <property type="entry name" value="C2D_MCTP_PRT_plant"/>
</dbReference>
<dbReference type="EnsemblPlants" id="AUR62037282-RA">
    <property type="protein sequence ID" value="AUR62037282-RA:cds"/>
    <property type="gene ID" value="AUR62037282"/>
</dbReference>
<dbReference type="PANTHER" id="PTHR31425">
    <property type="entry name" value="PHOSPHORIBOSYLANTHRANILATE TRANSFERASE ISOFORM 1"/>
    <property type="match status" value="1"/>
</dbReference>
<dbReference type="Pfam" id="PF00168">
    <property type="entry name" value="C2"/>
    <property type="match status" value="3"/>
</dbReference>
<dbReference type="RefSeq" id="XP_021749461.1">
    <property type="nucleotide sequence ID" value="XM_021893769.1"/>
</dbReference>
<dbReference type="InterPro" id="IPR047258">
    <property type="entry name" value="C2C_MCTP_PRT_plant"/>
</dbReference>
<evidence type="ECO:0000256" key="3">
    <source>
        <dbReference type="ARBA" id="ARBA00022692"/>
    </source>
</evidence>
<dbReference type="PANTHER" id="PTHR31425:SF50">
    <property type="entry name" value="FT-INTERACTING PROTEIN 3-RELATED"/>
    <property type="match status" value="1"/>
</dbReference>
<sequence>MESATKTPQEAFLLKETRPPIGATMKLPGYEGICSYDLVEQMEYIFVHVVKAVDLPTKDASNGNSNLYAEVKLGDYKATTRHVKDVNPQWDQVFAFSKDQVRASIAEVVIKDKTALGDEFIGKLPAFDLNQTPKCNRQIHLAPQWYKLVGIDEDAARGELLLGIWMGTQADKIFPQACHSDAASIAGEYLLPKLWYVRVNVIEAQDLVLSDSHRLPKLQVLAVIGNQTFRTTTSAFKGTNPMWNEDLLFIAAEPFEEHLVLTVEDIGGLGRHEILGRCMIPLQQQERRLDQRPVVSRWFSLSRAGIVDESRRQGRFSSRIHLRICLEGGYHVLSEATNYCSDLKPTGKQLWRAPIGILEVGVISAHGLMPMRKKNNGGRTDAYCVAKYGTKWVRTRTITDSSNPKWNEQHRWEVFDPFTVITIAVFDDYHFHDYGGENDSGMGKVRIRVSTLESGQINRHRYPLLVLHSSGVEMKGEIELVVRFTCTSWINMLQLYSRPLLPKMHYIYPLSVRQLDTLRDIATQIISNRLGKAEPPLRKEIVDYMLDVDLNIWSLRKSMANFLRFMNFLRWFDQIYKWERPFLTIFFHILLTTLLLYPKALPSIIFFSLFLISIWNYRWRRAWHPPHMDSHLSLGDIDDPDDLDEEFDTFPTSQPSYIVKMRYDRLRSKGSRIQAELEEWATIGERFQSLITWADPRATPVFLLFCICTSVLLYFIEFRIIAAILGFYLLRHPWLRIIKFPKSLVNFFTRLPSKDDFMYL</sequence>
<keyword evidence="6 8" id="KW-1133">Transmembrane helix</keyword>
<dbReference type="InterPro" id="IPR013583">
    <property type="entry name" value="MCTP_C"/>
</dbReference>
<evidence type="ECO:0000313" key="10">
    <source>
        <dbReference type="EnsemblPlants" id="AUR62037282-RA:cds"/>
    </source>
</evidence>
<dbReference type="KEGG" id="cqi:110715195"/>
<keyword evidence="5" id="KW-0106">Calcium</keyword>
<feature type="domain" description="C2" evidence="9">
    <location>
        <begin position="339"/>
        <end position="462"/>
    </location>
</feature>
<feature type="transmembrane region" description="Helical" evidence="8">
    <location>
        <begin position="582"/>
        <end position="615"/>
    </location>
</feature>
<dbReference type="Gene3D" id="2.60.40.150">
    <property type="entry name" value="C2 domain"/>
    <property type="match status" value="3"/>
</dbReference>
<evidence type="ECO:0000256" key="6">
    <source>
        <dbReference type="ARBA" id="ARBA00022989"/>
    </source>
</evidence>
<reference evidence="10" key="2">
    <citation type="submission" date="2021-03" db="UniProtKB">
        <authorList>
            <consortium name="EnsemblPlants"/>
        </authorList>
    </citation>
    <scope>IDENTIFICATION</scope>
</reference>
<dbReference type="CDD" id="cd08379">
    <property type="entry name" value="C2D_MCTP_PRT_plant"/>
    <property type="match status" value="1"/>
</dbReference>
<evidence type="ECO:0000256" key="7">
    <source>
        <dbReference type="ARBA" id="ARBA00023136"/>
    </source>
</evidence>
<dbReference type="InterPro" id="IPR047259">
    <property type="entry name" value="QUIRKY-like"/>
</dbReference>
<dbReference type="GeneID" id="110715195"/>
<protein>
    <recommendedName>
        <fullName evidence="9">C2 domain-containing protein</fullName>
    </recommendedName>
</protein>
<dbReference type="InterPro" id="IPR035892">
    <property type="entry name" value="C2_domain_sf"/>
</dbReference>
<dbReference type="FunFam" id="2.60.40.150:FF:000090">
    <property type="entry name" value="C2 domain-containing protein"/>
    <property type="match status" value="1"/>
</dbReference>
<keyword evidence="7 8" id="KW-0472">Membrane</keyword>
<dbReference type="AlphaFoldDB" id="A0A803MYK2"/>
<evidence type="ECO:0000256" key="5">
    <source>
        <dbReference type="ARBA" id="ARBA00022837"/>
    </source>
</evidence>
<dbReference type="PROSITE" id="PS50004">
    <property type="entry name" value="C2"/>
    <property type="match status" value="3"/>
</dbReference>
<keyword evidence="11" id="KW-1185">Reference proteome</keyword>
<evidence type="ECO:0000256" key="2">
    <source>
        <dbReference type="ARBA" id="ARBA00007923"/>
    </source>
</evidence>
<feature type="domain" description="C2" evidence="9">
    <location>
        <begin position="179"/>
        <end position="299"/>
    </location>
</feature>
<dbReference type="CDD" id="cd04019">
    <property type="entry name" value="C2C_MCTP_PRT_plant"/>
    <property type="match status" value="1"/>
</dbReference>
<dbReference type="GO" id="GO:0016020">
    <property type="term" value="C:membrane"/>
    <property type="evidence" value="ECO:0007669"/>
    <property type="project" value="UniProtKB-SubCell"/>
</dbReference>
<accession>A0A803MYK2</accession>
<evidence type="ECO:0000256" key="1">
    <source>
        <dbReference type="ARBA" id="ARBA00004141"/>
    </source>
</evidence>
<dbReference type="OMA" id="TCTSWIN"/>